<evidence type="ECO:0000313" key="1">
    <source>
        <dbReference type="EMBL" id="USR91786.1"/>
    </source>
</evidence>
<gene>
    <name evidence="1" type="ORF">NEA10_03395</name>
</gene>
<name>A0ABY5ASA1_9CYAN</name>
<dbReference type="RefSeq" id="WP_252663816.1">
    <property type="nucleotide sequence ID" value="NZ_CP098611.1"/>
</dbReference>
<accession>A0ABY5ASA1</accession>
<sequence>MFKHTLTLQRWLLRSGKATSIILGLLLTLGFTGMAVAESVSVAARLETAPSNLTDGQHVYSSASEANQVGETYMVFEAEGNRVVGGFYMPSSSFDCFYGRLDENQLALNIQDSYSDEVYPFNLAVRRDTLVAEGGPTTNANIPGFQPLGGLSDVDEQVLNTCRGLVSRGI</sequence>
<dbReference type="EMBL" id="CP098611">
    <property type="protein sequence ID" value="USR91786.1"/>
    <property type="molecule type" value="Genomic_DNA"/>
</dbReference>
<dbReference type="Proteomes" id="UP001056708">
    <property type="component" value="Chromosome"/>
</dbReference>
<keyword evidence="2" id="KW-1185">Reference proteome</keyword>
<proteinExistence type="predicted"/>
<organism evidence="1 2">
    <name type="scientific">Phormidium yuhuli AB48</name>
    <dbReference type="NCBI Taxonomy" id="2940671"/>
    <lineage>
        <taxon>Bacteria</taxon>
        <taxon>Bacillati</taxon>
        <taxon>Cyanobacteriota</taxon>
        <taxon>Cyanophyceae</taxon>
        <taxon>Oscillatoriophycideae</taxon>
        <taxon>Oscillatoriales</taxon>
        <taxon>Oscillatoriaceae</taxon>
        <taxon>Phormidium</taxon>
        <taxon>Phormidium yuhuli</taxon>
    </lineage>
</organism>
<reference evidence="1" key="1">
    <citation type="submission" date="2022-06" db="EMBL/GenBank/DDBJ databases">
        <title>Genome sequence of Phormidium yuhuli AB48 isolated from an industrial photobioreactor environment.</title>
        <authorList>
            <person name="Qiu Y."/>
            <person name="Noonan A.J.C."/>
            <person name="Dofher K."/>
            <person name="Koch M."/>
            <person name="Kieft B."/>
            <person name="Lin X."/>
            <person name="Ziels R.M."/>
            <person name="Hallam S.J."/>
        </authorList>
    </citation>
    <scope>NUCLEOTIDE SEQUENCE</scope>
    <source>
        <strain evidence="1">AB48</strain>
    </source>
</reference>
<evidence type="ECO:0000313" key="2">
    <source>
        <dbReference type="Proteomes" id="UP001056708"/>
    </source>
</evidence>
<protein>
    <submittedName>
        <fullName evidence="1">Uncharacterized protein</fullName>
    </submittedName>
</protein>